<dbReference type="PROSITE" id="PS51257">
    <property type="entry name" value="PROKAR_LIPOPROTEIN"/>
    <property type="match status" value="1"/>
</dbReference>
<gene>
    <name evidence="2" type="ORF">IAA63_10545</name>
</gene>
<evidence type="ECO:0008006" key="4">
    <source>
        <dbReference type="Google" id="ProtNLM"/>
    </source>
</evidence>
<reference evidence="2" key="2">
    <citation type="journal article" date="2021" name="PeerJ">
        <title>Extensive microbial diversity within the chicken gut microbiome revealed by metagenomics and culture.</title>
        <authorList>
            <person name="Gilroy R."/>
            <person name="Ravi A."/>
            <person name="Getino M."/>
            <person name="Pursley I."/>
            <person name="Horton D.L."/>
            <person name="Alikhan N.F."/>
            <person name="Baker D."/>
            <person name="Gharbi K."/>
            <person name="Hall N."/>
            <person name="Watson M."/>
            <person name="Adriaenssens E.M."/>
            <person name="Foster-Nyarko E."/>
            <person name="Jarju S."/>
            <person name="Secka A."/>
            <person name="Antonio M."/>
            <person name="Oren A."/>
            <person name="Chaudhuri R.R."/>
            <person name="La Ragione R."/>
            <person name="Hildebrand F."/>
            <person name="Pallen M.J."/>
        </authorList>
    </citation>
    <scope>NUCLEOTIDE SEQUENCE</scope>
    <source>
        <strain evidence="2">ChiBcec2-4451</strain>
    </source>
</reference>
<evidence type="ECO:0000313" key="3">
    <source>
        <dbReference type="Proteomes" id="UP000886723"/>
    </source>
</evidence>
<dbReference type="Proteomes" id="UP000886723">
    <property type="component" value="Unassembled WGS sequence"/>
</dbReference>
<sequence>MKRRLRIFTVLALLLTALLTLCGCRQEFDASSYLKAILDNSYKHDPTAFLDQEIGTEEQAEELFQQGIDNNMEAMTASLSVPEEQKGDFRTLFETIYGKADYTVGEAEKQEDDSYVVTVTYRPMELFSQVETQLLDEVNNLTESYMEQAMNGGEVPDEETLTLEILQLYKDLTNTQLENLTYGEEQTCQIRIELNDKVYTPNTDDLMTLENGILGVSV</sequence>
<keyword evidence="1" id="KW-0732">Signal</keyword>
<reference evidence="2" key="1">
    <citation type="submission" date="2020-10" db="EMBL/GenBank/DDBJ databases">
        <authorList>
            <person name="Gilroy R."/>
        </authorList>
    </citation>
    <scope>NUCLEOTIDE SEQUENCE</scope>
    <source>
        <strain evidence="2">ChiBcec2-4451</strain>
    </source>
</reference>
<protein>
    <recommendedName>
        <fullName evidence="4">Lipoprotein</fullName>
    </recommendedName>
</protein>
<dbReference type="EMBL" id="DVON01000223">
    <property type="protein sequence ID" value="HIV13562.1"/>
    <property type="molecule type" value="Genomic_DNA"/>
</dbReference>
<dbReference type="AlphaFoldDB" id="A0A9D1NV99"/>
<evidence type="ECO:0000313" key="2">
    <source>
        <dbReference type="EMBL" id="HIV13562.1"/>
    </source>
</evidence>
<comment type="caution">
    <text evidence="2">The sequence shown here is derived from an EMBL/GenBank/DDBJ whole genome shotgun (WGS) entry which is preliminary data.</text>
</comment>
<organism evidence="2 3">
    <name type="scientific">Candidatus Pullilachnospira stercoravium</name>
    <dbReference type="NCBI Taxonomy" id="2840913"/>
    <lineage>
        <taxon>Bacteria</taxon>
        <taxon>Bacillati</taxon>
        <taxon>Bacillota</taxon>
        <taxon>Clostridia</taxon>
        <taxon>Lachnospirales</taxon>
        <taxon>Lachnospiraceae</taxon>
        <taxon>Lachnospiraceae incertae sedis</taxon>
        <taxon>Candidatus Pullilachnospira</taxon>
    </lineage>
</organism>
<accession>A0A9D1NV99</accession>
<name>A0A9D1NV99_9FIRM</name>
<proteinExistence type="predicted"/>
<evidence type="ECO:0000256" key="1">
    <source>
        <dbReference type="SAM" id="SignalP"/>
    </source>
</evidence>
<feature type="signal peptide" evidence="1">
    <location>
        <begin position="1"/>
        <end position="22"/>
    </location>
</feature>
<feature type="chain" id="PRO_5038384472" description="Lipoprotein" evidence="1">
    <location>
        <begin position="23"/>
        <end position="218"/>
    </location>
</feature>